<reference evidence="1 2" key="1">
    <citation type="submission" date="2018-12" db="EMBL/GenBank/DDBJ databases">
        <title>Dyella dinghuensis sp. nov. DHOA06 and Dyella choica sp. nov. 4M-K27, isolated from forest soil.</title>
        <authorList>
            <person name="Qiu L.-H."/>
            <person name="Gao Z.-H."/>
        </authorList>
    </citation>
    <scope>NUCLEOTIDE SEQUENCE [LARGE SCALE GENOMIC DNA]</scope>
    <source>
        <strain evidence="1 2">4M-K27</strain>
    </source>
</reference>
<dbReference type="AlphaFoldDB" id="A0A3S0PK59"/>
<evidence type="ECO:0000313" key="1">
    <source>
        <dbReference type="EMBL" id="RUL72480.1"/>
    </source>
</evidence>
<gene>
    <name evidence="1" type="ORF">EKH80_17505</name>
</gene>
<dbReference type="EMBL" id="RYYV01000015">
    <property type="protein sequence ID" value="RUL72480.1"/>
    <property type="molecule type" value="Genomic_DNA"/>
</dbReference>
<evidence type="ECO:0008006" key="3">
    <source>
        <dbReference type="Google" id="ProtNLM"/>
    </source>
</evidence>
<proteinExistence type="predicted"/>
<name>A0A3S0PK59_9GAMM</name>
<dbReference type="OrthoDB" id="5956068at2"/>
<organism evidence="1 2">
    <name type="scientific">Dyella choica</name>
    <dbReference type="NCBI Taxonomy" id="1927959"/>
    <lineage>
        <taxon>Bacteria</taxon>
        <taxon>Pseudomonadati</taxon>
        <taxon>Pseudomonadota</taxon>
        <taxon>Gammaproteobacteria</taxon>
        <taxon>Lysobacterales</taxon>
        <taxon>Rhodanobacteraceae</taxon>
        <taxon>Dyella</taxon>
    </lineage>
</organism>
<dbReference type="RefSeq" id="WP_126686077.1">
    <property type="nucleotide sequence ID" value="NZ_RYYV01000015.1"/>
</dbReference>
<accession>A0A3S0PK59</accession>
<sequence length="104" mass="11968">MNAIEEGVLSMHNSESFKHMGARLEELHAAREQAAFAAFSMLEERWNEFSDMLIIGLGDRTRAVWWMCTRQRSLEGKNAYQVIADGEQDRLWDVVEDLCGTQEC</sequence>
<keyword evidence="2" id="KW-1185">Reference proteome</keyword>
<protein>
    <recommendedName>
        <fullName evidence="3">DUF2384 domain-containing protein</fullName>
    </recommendedName>
</protein>
<dbReference type="Proteomes" id="UP000274358">
    <property type="component" value="Unassembled WGS sequence"/>
</dbReference>
<evidence type="ECO:0000313" key="2">
    <source>
        <dbReference type="Proteomes" id="UP000274358"/>
    </source>
</evidence>
<comment type="caution">
    <text evidence="1">The sequence shown here is derived from an EMBL/GenBank/DDBJ whole genome shotgun (WGS) entry which is preliminary data.</text>
</comment>